<accession>A0ABQ2ELN1</accession>
<dbReference type="RefSeq" id="WP_132986637.1">
    <property type="nucleotide sequence ID" value="NZ_BMME01000002.1"/>
</dbReference>
<gene>
    <name evidence="1" type="ORF">GCM10011394_26180</name>
</gene>
<dbReference type="Gene3D" id="3.40.50.300">
    <property type="entry name" value="P-loop containing nucleotide triphosphate hydrolases"/>
    <property type="match status" value="1"/>
</dbReference>
<name>A0ABQ2ELN1_9GAMM</name>
<dbReference type="SUPFAM" id="SSF52540">
    <property type="entry name" value="P-loop containing nucleoside triphosphate hydrolases"/>
    <property type="match status" value="1"/>
</dbReference>
<dbReference type="PANTHER" id="PTHR39206:SF1">
    <property type="entry name" value="SLL8004 PROTEIN"/>
    <property type="match status" value="1"/>
</dbReference>
<proteinExistence type="predicted"/>
<evidence type="ECO:0000313" key="1">
    <source>
        <dbReference type="EMBL" id="GGK15785.1"/>
    </source>
</evidence>
<reference evidence="2" key="1">
    <citation type="journal article" date="2019" name="Int. J. Syst. Evol. Microbiol.">
        <title>The Global Catalogue of Microorganisms (GCM) 10K type strain sequencing project: providing services to taxonomists for standard genome sequencing and annotation.</title>
        <authorList>
            <consortium name="The Broad Institute Genomics Platform"/>
            <consortium name="The Broad Institute Genome Sequencing Center for Infectious Disease"/>
            <person name="Wu L."/>
            <person name="Ma J."/>
        </authorList>
    </citation>
    <scope>NUCLEOTIDE SEQUENCE [LARGE SCALE GENOMIC DNA]</scope>
    <source>
        <strain evidence="2">CGMCC 1.8985</strain>
    </source>
</reference>
<dbReference type="Proteomes" id="UP000599009">
    <property type="component" value="Unassembled WGS sequence"/>
</dbReference>
<protein>
    <recommendedName>
        <fullName evidence="3">UDP-N-acetylglucosamine kinase</fullName>
    </recommendedName>
</protein>
<dbReference type="EMBL" id="BMME01000002">
    <property type="protein sequence ID" value="GGK15785.1"/>
    <property type="molecule type" value="Genomic_DNA"/>
</dbReference>
<keyword evidence="2" id="KW-1185">Reference proteome</keyword>
<organism evidence="1 2">
    <name type="scientific">Luteimonas terricola</name>
    <dbReference type="NCBI Taxonomy" id="645597"/>
    <lineage>
        <taxon>Bacteria</taxon>
        <taxon>Pseudomonadati</taxon>
        <taxon>Pseudomonadota</taxon>
        <taxon>Gammaproteobacteria</taxon>
        <taxon>Lysobacterales</taxon>
        <taxon>Lysobacteraceae</taxon>
        <taxon>Luteimonas</taxon>
    </lineage>
</organism>
<dbReference type="PANTHER" id="PTHR39206">
    <property type="entry name" value="SLL8004 PROTEIN"/>
    <property type="match status" value="1"/>
</dbReference>
<evidence type="ECO:0008006" key="3">
    <source>
        <dbReference type="Google" id="ProtNLM"/>
    </source>
</evidence>
<comment type="caution">
    <text evidence="1">The sequence shown here is derived from an EMBL/GenBank/DDBJ whole genome shotgun (WGS) entry which is preliminary data.</text>
</comment>
<sequence>MPRPLIYVLAGVNGAGKSSLGGRALTQAGLDWFNPDAYAREWATLTGCALAEANGIAWCEGVRRLDDAAARGRDYAFETTLGGNSIAARLRAAVATHDIAMWFCGLDSPEHHIARVRLRVAGGGHDIPAAKIRERHVSSLANLIALLPHLSQLQVYDNGADAEPGAPVPNPRLLLQMEDRRLAWPTDAETLGRTPGWAKPVLEAALMLADPRA</sequence>
<dbReference type="InterPro" id="IPR027417">
    <property type="entry name" value="P-loop_NTPase"/>
</dbReference>
<evidence type="ECO:0000313" key="2">
    <source>
        <dbReference type="Proteomes" id="UP000599009"/>
    </source>
</evidence>